<comment type="caution">
    <text evidence="2">The sequence shown here is derived from an EMBL/GenBank/DDBJ whole genome shotgun (WGS) entry which is preliminary data.</text>
</comment>
<name>A0ABT1ZTY0_9BURK</name>
<feature type="signal peptide" evidence="1">
    <location>
        <begin position="1"/>
        <end position="29"/>
    </location>
</feature>
<organism evidence="2 3">
    <name type="scientific">Massilia pinisoli</name>
    <dbReference type="NCBI Taxonomy" id="1772194"/>
    <lineage>
        <taxon>Bacteria</taxon>
        <taxon>Pseudomonadati</taxon>
        <taxon>Pseudomonadota</taxon>
        <taxon>Betaproteobacteria</taxon>
        <taxon>Burkholderiales</taxon>
        <taxon>Oxalobacteraceae</taxon>
        <taxon>Telluria group</taxon>
        <taxon>Massilia</taxon>
    </lineage>
</organism>
<dbReference type="EMBL" id="JANUGW010000013">
    <property type="protein sequence ID" value="MCS0583373.1"/>
    <property type="molecule type" value="Genomic_DNA"/>
</dbReference>
<evidence type="ECO:0000256" key="1">
    <source>
        <dbReference type="SAM" id="SignalP"/>
    </source>
</evidence>
<evidence type="ECO:0000313" key="2">
    <source>
        <dbReference type="EMBL" id="MCS0583373.1"/>
    </source>
</evidence>
<evidence type="ECO:0000313" key="3">
    <source>
        <dbReference type="Proteomes" id="UP001204151"/>
    </source>
</evidence>
<dbReference type="InterPro" id="IPR025293">
    <property type="entry name" value="YfiR/HmsC-like"/>
</dbReference>
<dbReference type="Pfam" id="PF13689">
    <property type="entry name" value="DUF4154"/>
    <property type="match status" value="1"/>
</dbReference>
<proteinExistence type="predicted"/>
<dbReference type="RefSeq" id="WP_258817965.1">
    <property type="nucleotide sequence ID" value="NZ_JANUGW010000013.1"/>
</dbReference>
<keyword evidence="1" id="KW-0732">Signal</keyword>
<dbReference type="Proteomes" id="UP001204151">
    <property type="component" value="Unassembled WGS sequence"/>
</dbReference>
<reference evidence="2 3" key="1">
    <citation type="submission" date="2022-08" db="EMBL/GenBank/DDBJ databases">
        <title>Reclassification of Massilia species as members of the genera Telluria, Duganella, Pseudoduganella, Mokoshia gen. nov. and Zemynaea gen. nov. using orthogonal and non-orthogonal genome-based approaches.</title>
        <authorList>
            <person name="Bowman J.P."/>
        </authorList>
    </citation>
    <scope>NUCLEOTIDE SEQUENCE [LARGE SCALE GENOMIC DNA]</scope>
    <source>
        <strain evidence="2 3">JCM 31316</strain>
    </source>
</reference>
<feature type="chain" id="PRO_5047215062" evidence="1">
    <location>
        <begin position="30"/>
        <end position="180"/>
    </location>
</feature>
<sequence>MASSFSAARRARQVALCLLILADAAQARAAPVAAPERKLKAAYLYRVATFVDWPDAAFPRPGSPLKVGVAGDDALADEAERYMAGRLVHGHSLAVQRIDPARAVPPGLQVLYVAPGPARTRLLDAVRSRPVLTVCDGAPVQGCVIGLVQDGARLRLHIDRPEALAAQLRISARLLALSAW</sequence>
<accession>A0ABT1ZTY0</accession>
<keyword evidence="3" id="KW-1185">Reference proteome</keyword>
<gene>
    <name evidence="2" type="ORF">NX784_17420</name>
</gene>
<protein>
    <submittedName>
        <fullName evidence="2">YfiR family protein</fullName>
    </submittedName>
</protein>